<gene>
    <name evidence="2" type="ORF">LMG1861_03810</name>
</gene>
<accession>A0A6S7E0R9</accession>
<proteinExistence type="predicted"/>
<dbReference type="EMBL" id="CADILD010000002">
    <property type="protein sequence ID" value="CAB3891170.1"/>
    <property type="molecule type" value="Genomic_DNA"/>
</dbReference>
<dbReference type="InterPro" id="IPR013491">
    <property type="entry name" value="Tape_meas_N"/>
</dbReference>
<feature type="domain" description="Tape measure protein N-terminal" evidence="1">
    <location>
        <begin position="107"/>
        <end position="286"/>
    </location>
</feature>
<dbReference type="Proteomes" id="UP000494105">
    <property type="component" value="Unassembled WGS sequence"/>
</dbReference>
<dbReference type="Pfam" id="PF20155">
    <property type="entry name" value="TMP_3"/>
    <property type="match status" value="1"/>
</dbReference>
<evidence type="ECO:0000313" key="2">
    <source>
        <dbReference type="EMBL" id="CAB3891170.1"/>
    </source>
</evidence>
<reference evidence="2 3" key="1">
    <citation type="submission" date="2020-04" db="EMBL/GenBank/DDBJ databases">
        <authorList>
            <person name="De Canck E."/>
        </authorList>
    </citation>
    <scope>NUCLEOTIDE SEQUENCE [LARGE SCALE GENOMIC DNA]</scope>
    <source>
        <strain evidence="2 3">LMG 1861</strain>
    </source>
</reference>
<dbReference type="RefSeq" id="WP_175129209.1">
    <property type="nucleotide sequence ID" value="NZ_CADILD010000002.1"/>
</dbReference>
<dbReference type="AlphaFoldDB" id="A0A6S7E0R9"/>
<dbReference type="NCBIfam" id="TIGR02675">
    <property type="entry name" value="tape_meas_nterm"/>
    <property type="match status" value="1"/>
</dbReference>
<protein>
    <recommendedName>
        <fullName evidence="1">Tape measure protein N-terminal domain-containing protein</fullName>
    </recommendedName>
</protein>
<organism evidence="2 3">
    <name type="scientific">Achromobacter piechaudii</name>
    <dbReference type="NCBI Taxonomy" id="72556"/>
    <lineage>
        <taxon>Bacteria</taxon>
        <taxon>Pseudomonadati</taxon>
        <taxon>Pseudomonadota</taxon>
        <taxon>Betaproteobacteria</taxon>
        <taxon>Burkholderiales</taxon>
        <taxon>Alcaligenaceae</taxon>
        <taxon>Achromobacter</taxon>
    </lineage>
</organism>
<evidence type="ECO:0000313" key="3">
    <source>
        <dbReference type="Proteomes" id="UP000494105"/>
    </source>
</evidence>
<evidence type="ECO:0000259" key="1">
    <source>
        <dbReference type="Pfam" id="PF20155"/>
    </source>
</evidence>
<sequence length="735" mass="78455">MIVVREVVTVLRHQWDASGLDAHRQAFQDMLQEMVRTSVQAIGAMGQAFANILAGVAAPPQAAAARTPPRPQGVAAARQHAVVLGGLRGAIKLTLGAEPLKRVLADIDAWTQTQGRLRQAAGSDAQAATVDGELARASRVSRTPYADNVDTYARATQTLQDHGRDRQEAVGIAEAVALSMTLSRTPAKERDGVVTSLLTMVEQGKLGMAQFNAMPQRMQEALATGLNLDRGELREQVQSGQLTTERALPALQSQLPAMRAQAQEEPASIAAAMTVFNDALQRYVGQALPLGRAALKGVTGTILYLADNIDSIVKLLALAGASLGMVALGNSLRQATQFSRDLIRSLVVATRVARGLDSAMALRRGPGGAMQMLSVWTRTLRPMLRMAALLATIFVIGQDIATWMAGGDSVLGGWIGGVEEWQDELDAVSSVLIYVKDLLGGAGQALGPWVQRFATLAVLGYGLWQVLSPVGKLILFLARTVVPMLWNAFAMTPIGRIISLIGLAATALWQIWENWDAIKAYMSASWDALMEMADASFLGPVLDYIRAIWAFWTELVAGVVSAFTGDWDGAIAHWAGAFGNLWTFFSGMGARMIATIKEIGAAIQTWVLDKVQRAKDWFKSLLPGGSDAEDDAQASDVDAKPQSLGWESMSPELLAVLRGGKVPVPPPAVLFGPAPNAGRAPFTYQNRNEITVNAPGGEPQAVRAAVAQGVDLGLQRNLNSLQHSFDISPAVEAPS</sequence>
<name>A0A6S7E0R9_9BURK</name>